<dbReference type="Proteomes" id="UP000326565">
    <property type="component" value="Unassembled WGS sequence"/>
</dbReference>
<gene>
    <name evidence="8" type="ORF">BDV29DRAFT_163791</name>
</gene>
<dbReference type="InterPro" id="IPR052337">
    <property type="entry name" value="SAT4-like"/>
</dbReference>
<dbReference type="PANTHER" id="PTHR33048">
    <property type="entry name" value="PTH11-LIKE INTEGRAL MEMBRANE PROTEIN (AFU_ORTHOLOGUE AFUA_5G11245)"/>
    <property type="match status" value="1"/>
</dbReference>
<feature type="transmembrane region" description="Helical" evidence="6">
    <location>
        <begin position="126"/>
        <end position="148"/>
    </location>
</feature>
<dbReference type="OrthoDB" id="5331848at2759"/>
<evidence type="ECO:0000256" key="2">
    <source>
        <dbReference type="ARBA" id="ARBA00022692"/>
    </source>
</evidence>
<keyword evidence="2 6" id="KW-0812">Transmembrane</keyword>
<dbReference type="PANTHER" id="PTHR33048:SF155">
    <property type="entry name" value="INTEGRAL MEMBRANE PROTEIN"/>
    <property type="match status" value="1"/>
</dbReference>
<evidence type="ECO:0000313" key="8">
    <source>
        <dbReference type="EMBL" id="KAB8067071.1"/>
    </source>
</evidence>
<organism evidence="8 9">
    <name type="scientific">Aspergillus leporis</name>
    <dbReference type="NCBI Taxonomy" id="41062"/>
    <lineage>
        <taxon>Eukaryota</taxon>
        <taxon>Fungi</taxon>
        <taxon>Dikarya</taxon>
        <taxon>Ascomycota</taxon>
        <taxon>Pezizomycotina</taxon>
        <taxon>Eurotiomycetes</taxon>
        <taxon>Eurotiomycetidae</taxon>
        <taxon>Eurotiales</taxon>
        <taxon>Aspergillaceae</taxon>
        <taxon>Aspergillus</taxon>
        <taxon>Aspergillus subgen. Circumdati</taxon>
    </lineage>
</organism>
<keyword evidence="4 6" id="KW-0472">Membrane</keyword>
<evidence type="ECO:0000256" key="6">
    <source>
        <dbReference type="SAM" id="Phobius"/>
    </source>
</evidence>
<dbReference type="GO" id="GO:0016020">
    <property type="term" value="C:membrane"/>
    <property type="evidence" value="ECO:0007669"/>
    <property type="project" value="UniProtKB-SubCell"/>
</dbReference>
<feature type="transmembrane region" description="Helical" evidence="6">
    <location>
        <begin position="48"/>
        <end position="69"/>
    </location>
</feature>
<feature type="transmembrane region" description="Helical" evidence="6">
    <location>
        <begin position="212"/>
        <end position="230"/>
    </location>
</feature>
<name>A0A5N5WFS8_9EURO</name>
<dbReference type="AlphaFoldDB" id="A0A5N5WFS8"/>
<dbReference type="InterPro" id="IPR049326">
    <property type="entry name" value="Rhodopsin_dom_fungi"/>
</dbReference>
<evidence type="ECO:0000313" key="9">
    <source>
        <dbReference type="Proteomes" id="UP000326565"/>
    </source>
</evidence>
<sequence length="369" mass="40785">MSASVNANHDKGPKILAVQWSLTSVTVVVVAARMYIRVFLVRNAGLDDFIILASLALTLVFVGMTTANVEMGYGKHAWLLEESIVERISLLNTISFAVGIVSFTIPKIAVTTLLTRILNPSRAQRIWLWTLIGLASSVSFACLFILFIQCDPPRATWEHHLVNEGKANCNDVWVLIKYAIFNAALSAFVDLYLAIYPSTVLMKLHMPLKKRLALCAALGMGSVAAAMAIVKSTQFPNLARKDDYTYETADLVMWTNVESNVLILASCIPTLQPILELTLRGHVHTRSPQGKEANYARDSAFYRTGLKPNRRSDGTITHVESQESILGAEQRQKNSHPMGAIVRTDDVSVEYKARSAPSASERHTTWQIA</sequence>
<accession>A0A5N5WFS8</accession>
<keyword evidence="9" id="KW-1185">Reference proteome</keyword>
<comment type="subcellular location">
    <subcellularLocation>
        <location evidence="1">Membrane</location>
        <topology evidence="1">Multi-pass membrane protein</topology>
    </subcellularLocation>
</comment>
<feature type="transmembrane region" description="Helical" evidence="6">
    <location>
        <begin position="89"/>
        <end position="114"/>
    </location>
</feature>
<evidence type="ECO:0000256" key="5">
    <source>
        <dbReference type="ARBA" id="ARBA00038359"/>
    </source>
</evidence>
<keyword evidence="3 6" id="KW-1133">Transmembrane helix</keyword>
<proteinExistence type="inferred from homology"/>
<feature type="transmembrane region" description="Helical" evidence="6">
    <location>
        <begin position="178"/>
        <end position="200"/>
    </location>
</feature>
<reference evidence="8 9" key="1">
    <citation type="submission" date="2019-04" db="EMBL/GenBank/DDBJ databases">
        <title>Friends and foes A comparative genomics study of 23 Aspergillus species from section Flavi.</title>
        <authorList>
            <consortium name="DOE Joint Genome Institute"/>
            <person name="Kjaerbolling I."/>
            <person name="Vesth T."/>
            <person name="Frisvad J.C."/>
            <person name="Nybo J.L."/>
            <person name="Theobald S."/>
            <person name="Kildgaard S."/>
            <person name="Isbrandt T."/>
            <person name="Kuo A."/>
            <person name="Sato A."/>
            <person name="Lyhne E.K."/>
            <person name="Kogle M.E."/>
            <person name="Wiebenga A."/>
            <person name="Kun R.S."/>
            <person name="Lubbers R.J."/>
            <person name="Makela M.R."/>
            <person name="Barry K."/>
            <person name="Chovatia M."/>
            <person name="Clum A."/>
            <person name="Daum C."/>
            <person name="Haridas S."/>
            <person name="He G."/>
            <person name="LaButti K."/>
            <person name="Lipzen A."/>
            <person name="Mondo S."/>
            <person name="Riley R."/>
            <person name="Salamov A."/>
            <person name="Simmons B.A."/>
            <person name="Magnuson J.K."/>
            <person name="Henrissat B."/>
            <person name="Mortensen U.H."/>
            <person name="Larsen T.O."/>
            <person name="Devries R.P."/>
            <person name="Grigoriev I.V."/>
            <person name="Machida M."/>
            <person name="Baker S.E."/>
            <person name="Andersen M.R."/>
        </authorList>
    </citation>
    <scope>NUCLEOTIDE SEQUENCE [LARGE SCALE GENOMIC DNA]</scope>
    <source>
        <strain evidence="8 9">CBS 151.66</strain>
    </source>
</reference>
<evidence type="ECO:0000256" key="4">
    <source>
        <dbReference type="ARBA" id="ARBA00023136"/>
    </source>
</evidence>
<evidence type="ECO:0000259" key="7">
    <source>
        <dbReference type="Pfam" id="PF20684"/>
    </source>
</evidence>
<evidence type="ECO:0000256" key="1">
    <source>
        <dbReference type="ARBA" id="ARBA00004141"/>
    </source>
</evidence>
<feature type="transmembrane region" description="Helical" evidence="6">
    <location>
        <begin position="15"/>
        <end position="36"/>
    </location>
</feature>
<dbReference type="EMBL" id="ML732597">
    <property type="protein sequence ID" value="KAB8067071.1"/>
    <property type="molecule type" value="Genomic_DNA"/>
</dbReference>
<comment type="similarity">
    <text evidence="5">Belongs to the SAT4 family.</text>
</comment>
<feature type="domain" description="Rhodopsin" evidence="7">
    <location>
        <begin position="32"/>
        <end position="276"/>
    </location>
</feature>
<evidence type="ECO:0000256" key="3">
    <source>
        <dbReference type="ARBA" id="ARBA00022989"/>
    </source>
</evidence>
<protein>
    <recommendedName>
        <fullName evidence="7">Rhodopsin domain-containing protein</fullName>
    </recommendedName>
</protein>
<dbReference type="Pfam" id="PF20684">
    <property type="entry name" value="Fung_rhodopsin"/>
    <property type="match status" value="1"/>
</dbReference>